<evidence type="ECO:0000313" key="2">
    <source>
        <dbReference type="Proteomes" id="UP000197065"/>
    </source>
</evidence>
<organism evidence="1 2">
    <name type="scientific">Arboricoccus pini</name>
    <dbReference type="NCBI Taxonomy" id="1963835"/>
    <lineage>
        <taxon>Bacteria</taxon>
        <taxon>Pseudomonadati</taxon>
        <taxon>Pseudomonadota</taxon>
        <taxon>Alphaproteobacteria</taxon>
        <taxon>Geminicoccales</taxon>
        <taxon>Geminicoccaceae</taxon>
        <taxon>Arboricoccus</taxon>
    </lineage>
</organism>
<gene>
    <name evidence="1" type="ORF">SAMN07250955_1239</name>
</gene>
<dbReference type="OrthoDB" id="7206991at2"/>
<keyword evidence="2" id="KW-1185">Reference proteome</keyword>
<dbReference type="Gene3D" id="1.10.10.10">
    <property type="entry name" value="Winged helix-like DNA-binding domain superfamily/Winged helix DNA-binding domain"/>
    <property type="match status" value="1"/>
</dbReference>
<sequence length="75" mass="8253">MTREGTKQATLIGLLRRPKGASIREMVEGTGWQKNTVHSTLATLRKRGFDIAVADAAPEKRYQITVGPESETAKQ</sequence>
<name>A0A212S3X1_9PROT</name>
<evidence type="ECO:0000313" key="1">
    <source>
        <dbReference type="EMBL" id="SNB79812.1"/>
    </source>
</evidence>
<dbReference type="Pfam" id="PF11994">
    <property type="entry name" value="DUF3489"/>
    <property type="match status" value="1"/>
</dbReference>
<reference evidence="1 2" key="1">
    <citation type="submission" date="2017-06" db="EMBL/GenBank/DDBJ databases">
        <authorList>
            <person name="Kim H.J."/>
            <person name="Triplett B.A."/>
        </authorList>
    </citation>
    <scope>NUCLEOTIDE SEQUENCE [LARGE SCALE GENOMIC DNA]</scope>
    <source>
        <strain evidence="1 2">B29T1</strain>
    </source>
</reference>
<protein>
    <submittedName>
        <fullName evidence="1">IclR helix-turn-helix domain-containing protein</fullName>
    </submittedName>
</protein>
<dbReference type="Proteomes" id="UP000197065">
    <property type="component" value="Unassembled WGS sequence"/>
</dbReference>
<dbReference type="InterPro" id="IPR036390">
    <property type="entry name" value="WH_DNA-bd_sf"/>
</dbReference>
<dbReference type="RefSeq" id="WP_088563089.1">
    <property type="nucleotide sequence ID" value="NZ_FYEH01000023.1"/>
</dbReference>
<accession>A0A212S3X1</accession>
<dbReference type="EMBL" id="FYEH01000023">
    <property type="protein sequence ID" value="SNB79812.1"/>
    <property type="molecule type" value="Genomic_DNA"/>
</dbReference>
<dbReference type="InterPro" id="IPR036388">
    <property type="entry name" value="WH-like_DNA-bd_sf"/>
</dbReference>
<proteinExistence type="predicted"/>
<dbReference type="InterPro" id="IPR021880">
    <property type="entry name" value="DUF3489"/>
</dbReference>
<dbReference type="SUPFAM" id="SSF46785">
    <property type="entry name" value="Winged helix' DNA-binding domain"/>
    <property type="match status" value="1"/>
</dbReference>
<dbReference type="AlphaFoldDB" id="A0A212S3X1"/>